<dbReference type="Gene3D" id="1.10.443.10">
    <property type="entry name" value="Intergrase catalytic core"/>
    <property type="match status" value="1"/>
</dbReference>
<evidence type="ECO:0000256" key="3">
    <source>
        <dbReference type="ARBA" id="ARBA00023172"/>
    </source>
</evidence>
<dbReference type="GO" id="GO:0003677">
    <property type="term" value="F:DNA binding"/>
    <property type="evidence" value="ECO:0007669"/>
    <property type="project" value="UniProtKB-KW"/>
</dbReference>
<keyword evidence="3" id="KW-0233">DNA recombination</keyword>
<dbReference type="InterPro" id="IPR011010">
    <property type="entry name" value="DNA_brk_join_enz"/>
</dbReference>
<evidence type="ECO:0000259" key="4">
    <source>
        <dbReference type="PROSITE" id="PS51898"/>
    </source>
</evidence>
<dbReference type="STRING" id="616991.GCA_000733925_04293"/>
<dbReference type="GO" id="GO:0015074">
    <property type="term" value="P:DNA integration"/>
    <property type="evidence" value="ECO:0007669"/>
    <property type="project" value="InterPro"/>
</dbReference>
<name>A0A221UUR0_9FLAO</name>
<dbReference type="Gene3D" id="1.10.150.130">
    <property type="match status" value="1"/>
</dbReference>
<gene>
    <name evidence="5" type="ORF">AREALGSMS7_01176</name>
</gene>
<dbReference type="AlphaFoldDB" id="A0A221UUR0"/>
<dbReference type="KEGG" id="aalg:AREALGSMS7_01176"/>
<dbReference type="PANTHER" id="PTHR30349">
    <property type="entry name" value="PHAGE INTEGRASE-RELATED"/>
    <property type="match status" value="1"/>
</dbReference>
<dbReference type="EMBL" id="CP022515">
    <property type="protein sequence ID" value="ASO04651.1"/>
    <property type="molecule type" value="Genomic_DNA"/>
</dbReference>
<dbReference type="InterPro" id="IPR025269">
    <property type="entry name" value="SAM-like_dom"/>
</dbReference>
<sequence length="418" mass="48301">MAKVRLVLDTRKSAKSATIGLFPIAIRLFHRKTRIIRLPYRTSPTGWDDKLMKLKKSASSNENIDCDKINESIYDKLHIARKVIVGLGESINSIDSDILVEYIKKAWDKTVDTKIRQEVDNGLTLSDWGKVLIDRKLKSNKPSTAEWYNNSIIAFQKLSIDKKLRLDEITVTFLKNFQIEHESKGNSNNAISSYMRAIRAIYNSAIKEDQFVTKKNPFEHFKIPTTRRTKKKAIVKMNFLKIRDLCYKKGSPIWHAKNYTLIMFNCRGMNFVDLVKLQVRDMVNDRIFYGRSKTGDQLSVRITDELREILGFYSLDKTENDYLFPANYDGSTKSYEKYKSLRRRMNGYLKIIANDAGIEQAFTTYTIRHSWATIAKYMGISTEIISEGLGHNSLRTTEIYLKSFTNSVLDEANELVVS</sequence>
<evidence type="ECO:0000256" key="1">
    <source>
        <dbReference type="ARBA" id="ARBA00008857"/>
    </source>
</evidence>
<feature type="domain" description="Tyr recombinase" evidence="4">
    <location>
        <begin position="229"/>
        <end position="414"/>
    </location>
</feature>
<reference evidence="5 6" key="1">
    <citation type="submission" date="2017-07" db="EMBL/GenBank/DDBJ databases">
        <title>Genome Sequence of Arenibacter algicola Strain SMS7 Isolated from a culture of the Diatom Skeletonema marinoi.</title>
        <authorList>
            <person name="Topel M."/>
            <person name="Pinder M.I.M."/>
            <person name="Johansson O.N."/>
            <person name="Kourtchenko O."/>
            <person name="Godhe A."/>
            <person name="Clarke A.K."/>
        </authorList>
    </citation>
    <scope>NUCLEOTIDE SEQUENCE [LARGE SCALE GENOMIC DNA]</scope>
    <source>
        <strain evidence="5 6">SMS7</strain>
    </source>
</reference>
<dbReference type="GO" id="GO:0006310">
    <property type="term" value="P:DNA recombination"/>
    <property type="evidence" value="ECO:0007669"/>
    <property type="project" value="UniProtKB-KW"/>
</dbReference>
<dbReference type="InterPro" id="IPR010998">
    <property type="entry name" value="Integrase_recombinase_N"/>
</dbReference>
<dbReference type="InterPro" id="IPR013762">
    <property type="entry name" value="Integrase-like_cat_sf"/>
</dbReference>
<proteinExistence type="inferred from homology"/>
<evidence type="ECO:0000313" key="6">
    <source>
        <dbReference type="Proteomes" id="UP000204551"/>
    </source>
</evidence>
<keyword evidence="2" id="KW-0238">DNA-binding</keyword>
<organism evidence="5 6">
    <name type="scientific">Arenibacter algicola</name>
    <dbReference type="NCBI Taxonomy" id="616991"/>
    <lineage>
        <taxon>Bacteria</taxon>
        <taxon>Pseudomonadati</taxon>
        <taxon>Bacteroidota</taxon>
        <taxon>Flavobacteriia</taxon>
        <taxon>Flavobacteriales</taxon>
        <taxon>Flavobacteriaceae</taxon>
        <taxon>Arenibacter</taxon>
    </lineage>
</organism>
<comment type="similarity">
    <text evidence="1">Belongs to the 'phage' integrase family.</text>
</comment>
<dbReference type="Proteomes" id="UP000204551">
    <property type="component" value="Chromosome"/>
</dbReference>
<dbReference type="PANTHER" id="PTHR30349:SF64">
    <property type="entry name" value="PROPHAGE INTEGRASE INTD-RELATED"/>
    <property type="match status" value="1"/>
</dbReference>
<dbReference type="Pfam" id="PF00589">
    <property type="entry name" value="Phage_integrase"/>
    <property type="match status" value="1"/>
</dbReference>
<dbReference type="Pfam" id="PF13102">
    <property type="entry name" value="Phage_int_SAM_5"/>
    <property type="match status" value="1"/>
</dbReference>
<evidence type="ECO:0000256" key="2">
    <source>
        <dbReference type="ARBA" id="ARBA00023125"/>
    </source>
</evidence>
<evidence type="ECO:0000313" key="5">
    <source>
        <dbReference type="EMBL" id="ASO04651.1"/>
    </source>
</evidence>
<accession>A0A221UUR0</accession>
<dbReference type="InterPro" id="IPR050090">
    <property type="entry name" value="Tyrosine_recombinase_XerCD"/>
</dbReference>
<dbReference type="RefSeq" id="WP_093977604.1">
    <property type="nucleotide sequence ID" value="NZ_CP022515.1"/>
</dbReference>
<dbReference type="SUPFAM" id="SSF56349">
    <property type="entry name" value="DNA breaking-rejoining enzymes"/>
    <property type="match status" value="1"/>
</dbReference>
<protein>
    <submittedName>
        <fullName evidence="5">Site-specific tyrosine recombinase XerC</fullName>
    </submittedName>
</protein>
<dbReference type="PROSITE" id="PS51898">
    <property type="entry name" value="TYR_RECOMBINASE"/>
    <property type="match status" value="1"/>
</dbReference>
<dbReference type="InterPro" id="IPR002104">
    <property type="entry name" value="Integrase_catalytic"/>
</dbReference>